<proteinExistence type="predicted"/>
<comment type="caution">
    <text evidence="1">The sequence shown here is derived from an EMBL/GenBank/DDBJ whole genome shotgun (WGS) entry which is preliminary data.</text>
</comment>
<gene>
    <name evidence="1" type="ORF">HMPREF9555_01652</name>
</gene>
<dbReference type="Proteomes" id="UP000004633">
    <property type="component" value="Unassembled WGS sequence"/>
</dbReference>
<dbReference type="AlphaFoldDB" id="E7N3R2"/>
<sequence length="48" mass="5811">MDAILLCVKYAVIKIFVIAETLKYLKKTFIYMKKSIESMRNYVYLERE</sequence>
<dbReference type="EMBL" id="AECV01000035">
    <property type="protein sequence ID" value="EFW29247.1"/>
    <property type="molecule type" value="Genomic_DNA"/>
</dbReference>
<accession>E7N3R2</accession>
<keyword evidence="2" id="KW-1185">Reference proteome</keyword>
<name>E7N3R2_9FIRM</name>
<protein>
    <submittedName>
        <fullName evidence="1">Uncharacterized protein</fullName>
    </submittedName>
</protein>
<dbReference type="HOGENOM" id="CLU_3157676_0_0_9"/>
<evidence type="ECO:0000313" key="2">
    <source>
        <dbReference type="Proteomes" id="UP000004633"/>
    </source>
</evidence>
<organism evidence="1 2">
    <name type="scientific">Selenomonas artemidis F0399</name>
    <dbReference type="NCBI Taxonomy" id="749551"/>
    <lineage>
        <taxon>Bacteria</taxon>
        <taxon>Bacillati</taxon>
        <taxon>Bacillota</taxon>
        <taxon>Negativicutes</taxon>
        <taxon>Selenomonadales</taxon>
        <taxon>Selenomonadaceae</taxon>
        <taxon>Selenomonas</taxon>
    </lineage>
</organism>
<reference evidence="1 2" key="1">
    <citation type="submission" date="2010-08" db="EMBL/GenBank/DDBJ databases">
        <authorList>
            <person name="Weinstock G."/>
            <person name="Sodergren E."/>
            <person name="Clifton S."/>
            <person name="Fulton L."/>
            <person name="Fulton B."/>
            <person name="Courtney L."/>
            <person name="Fronick C."/>
            <person name="Harrison M."/>
            <person name="Strong C."/>
            <person name="Farmer C."/>
            <person name="Delahaunty K."/>
            <person name="Markovic C."/>
            <person name="Hall O."/>
            <person name="Minx P."/>
            <person name="Tomlinson C."/>
            <person name="Mitreva M."/>
            <person name="Hou S."/>
            <person name="Chen J."/>
            <person name="Wollam A."/>
            <person name="Pepin K.H."/>
            <person name="Johnson M."/>
            <person name="Bhonagiri V."/>
            <person name="Zhang X."/>
            <person name="Suruliraj S."/>
            <person name="Warren W."/>
            <person name="Chinwalla A."/>
            <person name="Mardis E.R."/>
            <person name="Wilson R.K."/>
        </authorList>
    </citation>
    <scope>NUCLEOTIDE SEQUENCE [LARGE SCALE GENOMIC DNA]</scope>
    <source>
        <strain evidence="1 2">F0399</strain>
    </source>
</reference>
<evidence type="ECO:0000313" key="1">
    <source>
        <dbReference type="EMBL" id="EFW29247.1"/>
    </source>
</evidence>